<keyword evidence="2" id="KW-1185">Reference proteome</keyword>
<dbReference type="EMBL" id="GL636487">
    <property type="protein sequence ID" value="EFW21295.1"/>
    <property type="molecule type" value="Genomic_DNA"/>
</dbReference>
<accession>E9CVG9</accession>
<gene>
    <name evidence="1" type="ORF">CPSG_01452</name>
</gene>
<reference evidence="2" key="2">
    <citation type="submission" date="2010-03" db="EMBL/GenBank/DDBJ databases">
        <title>The genome sequence of Coccidioides posadasii strain Silveira.</title>
        <authorList>
            <consortium name="The Broad Institute Genome Sequencing Center for Infectious Disease"/>
            <person name="Neafsey D."/>
            <person name="Orbach M."/>
            <person name="Henn M.R."/>
            <person name="Cole G.T."/>
            <person name="Galgiani J."/>
            <person name="Gardner M.J."/>
            <person name="Kirkland T.N."/>
            <person name="Taylor J.W."/>
            <person name="Young S.K."/>
            <person name="Zeng Q."/>
            <person name="Koehrsen M."/>
            <person name="Alvarado L."/>
            <person name="Berlin A."/>
            <person name="Borenstein D."/>
            <person name="Chapman S.B."/>
            <person name="Chen Z."/>
            <person name="Engels R."/>
            <person name="Freedman E."/>
            <person name="Gellesch M."/>
            <person name="Goldberg J."/>
            <person name="Griggs A."/>
            <person name="Gujja S."/>
            <person name="Heilman E."/>
            <person name="Heiman D."/>
            <person name="Howarth C."/>
            <person name="Jen D."/>
            <person name="Larson L."/>
            <person name="Mehta T."/>
            <person name="Neiman D."/>
            <person name="Park D."/>
            <person name="Pearson M."/>
            <person name="Richards J."/>
            <person name="Roberts A."/>
            <person name="Saif S."/>
            <person name="Shea T."/>
            <person name="Shenoy N."/>
            <person name="Sisk P."/>
            <person name="Stolte C."/>
            <person name="Sykes S."/>
            <person name="Walk T."/>
            <person name="White J."/>
            <person name="Yandava C."/>
            <person name="Haas B."/>
            <person name="Nusbaum C."/>
            <person name="Birren B."/>
        </authorList>
    </citation>
    <scope>NUCLEOTIDE SEQUENCE [LARGE SCALE GENOMIC DNA]</scope>
    <source>
        <strain evidence="2">RMSCC 757 / Silveira</strain>
    </source>
</reference>
<reference evidence="2" key="1">
    <citation type="journal article" date="2010" name="Genome Res.">
        <title>Population genomic sequencing of Coccidioides fungi reveals recent hybridization and transposon control.</title>
        <authorList>
            <person name="Neafsey D.E."/>
            <person name="Barker B.M."/>
            <person name="Sharpton T.J."/>
            <person name="Stajich J.E."/>
            <person name="Park D.J."/>
            <person name="Whiston E."/>
            <person name="Hung C.-Y."/>
            <person name="McMahan C."/>
            <person name="White J."/>
            <person name="Sykes S."/>
            <person name="Heiman D."/>
            <person name="Young S."/>
            <person name="Zeng Q."/>
            <person name="Abouelleil A."/>
            <person name="Aftuck L."/>
            <person name="Bessette D."/>
            <person name="Brown A."/>
            <person name="FitzGerald M."/>
            <person name="Lui A."/>
            <person name="Macdonald J.P."/>
            <person name="Priest M."/>
            <person name="Orbach M.J."/>
            <person name="Galgiani J.N."/>
            <person name="Kirkland T.N."/>
            <person name="Cole G.T."/>
            <person name="Birren B.W."/>
            <person name="Henn M.R."/>
            <person name="Taylor J.W."/>
            <person name="Rounsley S.D."/>
        </authorList>
    </citation>
    <scope>NUCLEOTIDE SEQUENCE [LARGE SCALE GENOMIC DNA]</scope>
    <source>
        <strain evidence="2">RMSCC 757 / Silveira</strain>
    </source>
</reference>
<dbReference type="VEuPathDB" id="FungiDB:CPSG_01452"/>
<name>E9CVG9_COCPS</name>
<sequence length="81" mass="8657">MTIYSRVRGNHHHPASSLASISIKLPQHYSLLRAMAACGRTGTGVTGGFKRKSVRMTNASFVAGPCDIRAAGPIKSFQEKA</sequence>
<dbReference type="Proteomes" id="UP000002497">
    <property type="component" value="Unassembled WGS sequence"/>
</dbReference>
<dbReference type="AlphaFoldDB" id="E9CVG9"/>
<proteinExistence type="predicted"/>
<dbReference type="HOGENOM" id="CLU_2573707_0_0_1"/>
<evidence type="ECO:0000313" key="1">
    <source>
        <dbReference type="EMBL" id="EFW21295.1"/>
    </source>
</evidence>
<organism evidence="2">
    <name type="scientific">Coccidioides posadasii (strain RMSCC 757 / Silveira)</name>
    <name type="common">Valley fever fungus</name>
    <dbReference type="NCBI Taxonomy" id="443226"/>
    <lineage>
        <taxon>Eukaryota</taxon>
        <taxon>Fungi</taxon>
        <taxon>Dikarya</taxon>
        <taxon>Ascomycota</taxon>
        <taxon>Pezizomycotina</taxon>
        <taxon>Eurotiomycetes</taxon>
        <taxon>Eurotiomycetidae</taxon>
        <taxon>Onygenales</taxon>
        <taxon>Onygenaceae</taxon>
        <taxon>Coccidioides</taxon>
    </lineage>
</organism>
<protein>
    <submittedName>
        <fullName evidence="1">Uncharacterized protein</fullName>
    </submittedName>
</protein>
<evidence type="ECO:0000313" key="2">
    <source>
        <dbReference type="Proteomes" id="UP000002497"/>
    </source>
</evidence>